<organism evidence="3">
    <name type="scientific">uncultured Desulfovibrio sp</name>
    <dbReference type="NCBI Taxonomy" id="167968"/>
    <lineage>
        <taxon>Bacteria</taxon>
        <taxon>Pseudomonadati</taxon>
        <taxon>Thermodesulfobacteriota</taxon>
        <taxon>Desulfovibrionia</taxon>
        <taxon>Desulfovibrionales</taxon>
        <taxon>Desulfovibrionaceae</taxon>
        <taxon>Desulfovibrio</taxon>
        <taxon>environmental samples</taxon>
    </lineage>
</organism>
<dbReference type="AlphaFoldDB" id="A0A212L8I5"/>
<dbReference type="RefSeq" id="WP_179980848.1">
    <property type="nucleotide sequence ID" value="NZ_LT608333.1"/>
</dbReference>
<keyword evidence="3" id="KW-0449">Lipoprotein</keyword>
<protein>
    <submittedName>
        <fullName evidence="3">VacJ family lipoprotein</fullName>
    </submittedName>
</protein>
<evidence type="ECO:0000313" key="3">
    <source>
        <dbReference type="EMBL" id="SCM73787.1"/>
    </source>
</evidence>
<dbReference type="PANTHER" id="PTHR30035">
    <property type="entry name" value="LIPOPROTEIN VACJ-RELATED"/>
    <property type="match status" value="1"/>
</dbReference>
<dbReference type="GO" id="GO:0120010">
    <property type="term" value="P:intermembrane phospholipid transfer"/>
    <property type="evidence" value="ECO:0007669"/>
    <property type="project" value="TreeGrafter"/>
</dbReference>
<dbReference type="PANTHER" id="PTHR30035:SF3">
    <property type="entry name" value="INTERMEMBRANE PHOSPHOLIPID TRANSPORT SYSTEM LIPOPROTEIN MLAA"/>
    <property type="match status" value="1"/>
</dbReference>
<evidence type="ECO:0000256" key="2">
    <source>
        <dbReference type="ARBA" id="ARBA00022729"/>
    </source>
</evidence>
<gene>
    <name evidence="3" type="ORF">KL86DES1_21521</name>
</gene>
<reference evidence="3" key="1">
    <citation type="submission" date="2016-08" db="EMBL/GenBank/DDBJ databases">
        <authorList>
            <person name="Seilhamer J.J."/>
        </authorList>
    </citation>
    <scope>NUCLEOTIDE SEQUENCE</scope>
    <source>
        <strain evidence="3">86-1</strain>
    </source>
</reference>
<comment type="similarity">
    <text evidence="1">Belongs to the MlaA family.</text>
</comment>
<dbReference type="InterPro" id="IPR007428">
    <property type="entry name" value="MlaA"/>
</dbReference>
<dbReference type="Pfam" id="PF04333">
    <property type="entry name" value="MlaA"/>
    <property type="match status" value="1"/>
</dbReference>
<proteinExistence type="inferred from homology"/>
<dbReference type="PRINTS" id="PR01805">
    <property type="entry name" value="VACJLIPOPROT"/>
</dbReference>
<dbReference type="GO" id="GO:0016020">
    <property type="term" value="C:membrane"/>
    <property type="evidence" value="ECO:0007669"/>
    <property type="project" value="InterPro"/>
</dbReference>
<evidence type="ECO:0000256" key="1">
    <source>
        <dbReference type="ARBA" id="ARBA00010634"/>
    </source>
</evidence>
<keyword evidence="2" id="KW-0732">Signal</keyword>
<dbReference type="EMBL" id="FMJC01000002">
    <property type="protein sequence ID" value="SCM73787.1"/>
    <property type="molecule type" value="Genomic_DNA"/>
</dbReference>
<sequence length="283" mass="31092">MPNNSLARQARTLTLGILLLVGILGLDGNKAMAAQGVRQSLAPSTVYGGAPMLPAGAVTVTPYASLRDANDLDDYDTADIGSIADPLEPWNRFWFHFNDIFYLYIARPAYDAWVFVTPHQVRGGLKNFFSNLLFPVRFVNNILQFRFMEAGVEFGRFIVNTTSSLGLADVAKGLKPIVPVDPTGEDFGQTMGRWGIGQGFYLVWPIIGPSSARDTVGRVGDLFADPLFYLKPWELGAGVGGGLRFNALGDVLPLYEDLNSVALDPYLAMREAYVNFRKSQVMR</sequence>
<name>A0A212L8I5_9BACT</name>
<accession>A0A212L8I5</accession>